<dbReference type="Gene3D" id="3.40.50.300">
    <property type="entry name" value="P-loop containing nucleotide triphosphate hydrolases"/>
    <property type="match status" value="1"/>
</dbReference>
<dbReference type="SUPFAM" id="SSF48452">
    <property type="entry name" value="TPR-like"/>
    <property type="match status" value="1"/>
</dbReference>
<dbReference type="Pfam" id="PF13424">
    <property type="entry name" value="TPR_12"/>
    <property type="match status" value="1"/>
</dbReference>
<dbReference type="EMBL" id="CALNXK010000401">
    <property type="protein sequence ID" value="CAH3184800.1"/>
    <property type="molecule type" value="Genomic_DNA"/>
</dbReference>
<dbReference type="InterPro" id="IPR011990">
    <property type="entry name" value="TPR-like_helical_dom_sf"/>
</dbReference>
<dbReference type="PANTHER" id="PTHR47508">
    <property type="entry name" value="SAM DOMAIN-CONTAINING PROTEIN-RELATED"/>
    <property type="match status" value="1"/>
</dbReference>
<dbReference type="SUPFAM" id="SSF52540">
    <property type="entry name" value="P-loop containing nucleoside triphosphate hydrolases"/>
    <property type="match status" value="1"/>
</dbReference>
<evidence type="ECO:0000313" key="3">
    <source>
        <dbReference type="Proteomes" id="UP001159405"/>
    </source>
</evidence>
<feature type="non-terminal residue" evidence="2">
    <location>
        <position position="334"/>
    </location>
</feature>
<name>A0ABN8S3A3_9CNID</name>
<keyword evidence="3" id="KW-1185">Reference proteome</keyword>
<gene>
    <name evidence="2" type="ORF">PLOB_00031631</name>
</gene>
<dbReference type="Gene3D" id="1.25.40.10">
    <property type="entry name" value="Tetratricopeptide repeat domain"/>
    <property type="match status" value="1"/>
</dbReference>
<accession>A0ABN8S3A3</accession>
<feature type="compositionally biased region" description="Acidic residues" evidence="1">
    <location>
        <begin position="304"/>
        <end position="325"/>
    </location>
</feature>
<dbReference type="SMART" id="SM00028">
    <property type="entry name" value="TPR"/>
    <property type="match status" value="4"/>
</dbReference>
<dbReference type="Pfam" id="PF13181">
    <property type="entry name" value="TPR_8"/>
    <property type="match status" value="2"/>
</dbReference>
<dbReference type="PANTHER" id="PTHR47508:SF1">
    <property type="entry name" value="NON-SPECIFIC SERINE_THREONINE PROTEIN KINASE"/>
    <property type="match status" value="1"/>
</dbReference>
<dbReference type="Proteomes" id="UP001159405">
    <property type="component" value="Unassembled WGS sequence"/>
</dbReference>
<evidence type="ECO:0000256" key="1">
    <source>
        <dbReference type="SAM" id="MobiDB-lite"/>
    </source>
</evidence>
<sequence>MDLQAKAYHVLSWSYYMFGNYEKSKKYSNRLLSSAKEMNNKELQAKACHALAWSNDATKDYKESKSHSKKSLRIAQDVTNRELQAAAYCALAWSYYRVHELRESIAYSKKALKIAQQESQNGELEAEACILLGRLYRLTSKFKESVEYSRQALKIAKAMKNEQLEEEAHIVLDWSYHSTHTVEHGKDDSIQTNMSPELPSEIKARGPGAQIAYENALKTGKVKVYRARIMLIGQDRAGKTSLKKSFLGLPFDPEEESTDGIEVDPSKFEVDTDLVKNWKRTDEKLEVSQFAADLARMVVRELQENADDEEEGDEEINGEDNEIENEGNVNLVQV</sequence>
<evidence type="ECO:0000313" key="2">
    <source>
        <dbReference type="EMBL" id="CAH3184800.1"/>
    </source>
</evidence>
<comment type="caution">
    <text evidence="2">The sequence shown here is derived from an EMBL/GenBank/DDBJ whole genome shotgun (WGS) entry which is preliminary data.</text>
</comment>
<reference evidence="2 3" key="1">
    <citation type="submission" date="2022-05" db="EMBL/GenBank/DDBJ databases">
        <authorList>
            <consortium name="Genoscope - CEA"/>
            <person name="William W."/>
        </authorList>
    </citation>
    <scope>NUCLEOTIDE SEQUENCE [LARGE SCALE GENOMIC DNA]</scope>
</reference>
<organism evidence="2 3">
    <name type="scientific">Porites lobata</name>
    <dbReference type="NCBI Taxonomy" id="104759"/>
    <lineage>
        <taxon>Eukaryota</taxon>
        <taxon>Metazoa</taxon>
        <taxon>Cnidaria</taxon>
        <taxon>Anthozoa</taxon>
        <taxon>Hexacorallia</taxon>
        <taxon>Scleractinia</taxon>
        <taxon>Fungiina</taxon>
        <taxon>Poritidae</taxon>
        <taxon>Porites</taxon>
    </lineage>
</organism>
<dbReference type="InterPro" id="IPR027417">
    <property type="entry name" value="P-loop_NTPase"/>
</dbReference>
<dbReference type="InterPro" id="IPR019734">
    <property type="entry name" value="TPR_rpt"/>
</dbReference>
<feature type="region of interest" description="Disordered" evidence="1">
    <location>
        <begin position="302"/>
        <end position="334"/>
    </location>
</feature>
<protein>
    <submittedName>
        <fullName evidence="2">Uncharacterized protein</fullName>
    </submittedName>
</protein>
<proteinExistence type="predicted"/>